<reference evidence="2" key="1">
    <citation type="submission" date="2014-12" db="EMBL/GenBank/DDBJ databases">
        <title>Insight into the proteome of Arion vulgaris.</title>
        <authorList>
            <person name="Aradska J."/>
            <person name="Bulat T."/>
            <person name="Smidak R."/>
            <person name="Sarate P."/>
            <person name="Gangsoo J."/>
            <person name="Sialana F."/>
            <person name="Bilban M."/>
            <person name="Lubec G."/>
        </authorList>
    </citation>
    <scope>NUCLEOTIDE SEQUENCE</scope>
    <source>
        <tissue evidence="2">Skin</tissue>
    </source>
</reference>
<proteinExistence type="predicted"/>
<gene>
    <name evidence="2" type="primary">ORF119976</name>
</gene>
<dbReference type="AlphaFoldDB" id="A0A0B7AK05"/>
<evidence type="ECO:0000256" key="1">
    <source>
        <dbReference type="SAM" id="MobiDB-lite"/>
    </source>
</evidence>
<evidence type="ECO:0000313" key="2">
    <source>
        <dbReference type="EMBL" id="CEK80265.1"/>
    </source>
</evidence>
<sequence>MQRKPFHNKGPVGVYFGLDSRPVWRAESGDLTTTIFLADDEGTDDVDDDGTDEADDKES</sequence>
<accession>A0A0B7AK05</accession>
<organism evidence="2">
    <name type="scientific">Arion vulgaris</name>
    <dbReference type="NCBI Taxonomy" id="1028688"/>
    <lineage>
        <taxon>Eukaryota</taxon>
        <taxon>Metazoa</taxon>
        <taxon>Spiralia</taxon>
        <taxon>Lophotrochozoa</taxon>
        <taxon>Mollusca</taxon>
        <taxon>Gastropoda</taxon>
        <taxon>Heterobranchia</taxon>
        <taxon>Euthyneura</taxon>
        <taxon>Panpulmonata</taxon>
        <taxon>Eupulmonata</taxon>
        <taxon>Stylommatophora</taxon>
        <taxon>Helicina</taxon>
        <taxon>Arionoidea</taxon>
        <taxon>Arionidae</taxon>
        <taxon>Arion</taxon>
    </lineage>
</organism>
<protein>
    <submittedName>
        <fullName evidence="2">Uncharacterized protein</fullName>
    </submittedName>
</protein>
<feature type="region of interest" description="Disordered" evidence="1">
    <location>
        <begin position="37"/>
        <end position="59"/>
    </location>
</feature>
<feature type="compositionally biased region" description="Acidic residues" evidence="1">
    <location>
        <begin position="38"/>
        <end position="59"/>
    </location>
</feature>
<name>A0A0B7AK05_9EUPU</name>
<dbReference type="EMBL" id="HACG01033400">
    <property type="protein sequence ID" value="CEK80265.1"/>
    <property type="molecule type" value="Transcribed_RNA"/>
</dbReference>